<keyword evidence="2" id="KW-1185">Reference proteome</keyword>
<gene>
    <name evidence="1" type="ORF">M9458_035005</name>
</gene>
<dbReference type="AlphaFoldDB" id="A0ABD0P8V0"/>
<comment type="caution">
    <text evidence="1">The sequence shown here is derived from an EMBL/GenBank/DDBJ whole genome shotgun (WGS) entry which is preliminary data.</text>
</comment>
<feature type="non-terminal residue" evidence="1">
    <location>
        <position position="1"/>
    </location>
</feature>
<dbReference type="PANTHER" id="PTHR47117:SF1">
    <property type="entry name" value="STAR-RELATED LIPID TRANSFER PROTEIN 9"/>
    <property type="match status" value="1"/>
</dbReference>
<organism evidence="1 2">
    <name type="scientific">Cirrhinus mrigala</name>
    <name type="common">Mrigala</name>
    <dbReference type="NCBI Taxonomy" id="683832"/>
    <lineage>
        <taxon>Eukaryota</taxon>
        <taxon>Metazoa</taxon>
        <taxon>Chordata</taxon>
        <taxon>Craniata</taxon>
        <taxon>Vertebrata</taxon>
        <taxon>Euteleostomi</taxon>
        <taxon>Actinopterygii</taxon>
        <taxon>Neopterygii</taxon>
        <taxon>Teleostei</taxon>
        <taxon>Ostariophysi</taxon>
        <taxon>Cypriniformes</taxon>
        <taxon>Cyprinidae</taxon>
        <taxon>Labeoninae</taxon>
        <taxon>Labeonini</taxon>
        <taxon>Cirrhinus</taxon>
    </lineage>
</organism>
<feature type="non-terminal residue" evidence="1">
    <location>
        <position position="60"/>
    </location>
</feature>
<dbReference type="PANTHER" id="PTHR47117">
    <property type="entry name" value="STAR-RELATED LIPID TRANSFER PROTEIN 9"/>
    <property type="match status" value="1"/>
</dbReference>
<name>A0ABD0P8V0_CIRMR</name>
<evidence type="ECO:0000313" key="1">
    <source>
        <dbReference type="EMBL" id="KAL0170409.1"/>
    </source>
</evidence>
<accession>A0ABD0P8V0</accession>
<proteinExistence type="predicted"/>
<evidence type="ECO:0000313" key="2">
    <source>
        <dbReference type="Proteomes" id="UP001529510"/>
    </source>
</evidence>
<reference evidence="1 2" key="1">
    <citation type="submission" date="2024-05" db="EMBL/GenBank/DDBJ databases">
        <title>Genome sequencing and assembly of Indian major carp, Cirrhinus mrigala (Hamilton, 1822).</title>
        <authorList>
            <person name="Mohindra V."/>
            <person name="Chowdhury L.M."/>
            <person name="Lal K."/>
            <person name="Jena J.K."/>
        </authorList>
    </citation>
    <scope>NUCLEOTIDE SEQUENCE [LARGE SCALE GENOMIC DNA]</scope>
    <source>
        <strain evidence="1">CM1030</strain>
        <tissue evidence="1">Blood</tissue>
    </source>
</reference>
<protein>
    <submittedName>
        <fullName evidence="1">Uncharacterized protein</fullName>
    </submittedName>
</protein>
<sequence>VEQLTKDWSDSWHDKRALLERYSVDINQNRAGVLIHSLLPHLIALEPDVLSTGVTIYHLR</sequence>
<dbReference type="Proteomes" id="UP001529510">
    <property type="component" value="Unassembled WGS sequence"/>
</dbReference>
<dbReference type="EMBL" id="JAMKFB020000017">
    <property type="protein sequence ID" value="KAL0170409.1"/>
    <property type="molecule type" value="Genomic_DNA"/>
</dbReference>